<organism evidence="3 4">
    <name type="scientific">Aureliella helgolandensis</name>
    <dbReference type="NCBI Taxonomy" id="2527968"/>
    <lineage>
        <taxon>Bacteria</taxon>
        <taxon>Pseudomonadati</taxon>
        <taxon>Planctomycetota</taxon>
        <taxon>Planctomycetia</taxon>
        <taxon>Pirellulales</taxon>
        <taxon>Pirellulaceae</taxon>
        <taxon>Aureliella</taxon>
    </lineage>
</organism>
<gene>
    <name evidence="3" type="primary">fabZ_2</name>
    <name evidence="3" type="ORF">Q31a_24640</name>
</gene>
<dbReference type="RefSeq" id="WP_145077605.1">
    <property type="nucleotide sequence ID" value="NZ_CP036298.1"/>
</dbReference>
<dbReference type="CDD" id="cd01288">
    <property type="entry name" value="FabZ"/>
    <property type="match status" value="1"/>
</dbReference>
<dbReference type="Pfam" id="PF22818">
    <property type="entry name" value="ApeI-like"/>
    <property type="match status" value="1"/>
</dbReference>
<dbReference type="InterPro" id="IPR029069">
    <property type="entry name" value="HotDog_dom_sf"/>
</dbReference>
<dbReference type="EC" id="4.2.1.59" evidence="3"/>
<dbReference type="AlphaFoldDB" id="A0A518G6D5"/>
<dbReference type="GO" id="GO:0019171">
    <property type="term" value="F:(3R)-hydroxyacyl-[acyl-carrier-protein] dehydratase activity"/>
    <property type="evidence" value="ECO:0007669"/>
    <property type="project" value="UniProtKB-EC"/>
</dbReference>
<dbReference type="KEGG" id="ahel:Q31a_24640"/>
<dbReference type="OrthoDB" id="9772788at2"/>
<evidence type="ECO:0000313" key="4">
    <source>
        <dbReference type="Proteomes" id="UP000318017"/>
    </source>
</evidence>
<accession>A0A518G6D5</accession>
<reference evidence="3 4" key="1">
    <citation type="submission" date="2019-02" db="EMBL/GenBank/DDBJ databases">
        <title>Deep-cultivation of Planctomycetes and their phenomic and genomic characterization uncovers novel biology.</title>
        <authorList>
            <person name="Wiegand S."/>
            <person name="Jogler M."/>
            <person name="Boedeker C."/>
            <person name="Pinto D."/>
            <person name="Vollmers J."/>
            <person name="Rivas-Marin E."/>
            <person name="Kohn T."/>
            <person name="Peeters S.H."/>
            <person name="Heuer A."/>
            <person name="Rast P."/>
            <person name="Oberbeckmann S."/>
            <person name="Bunk B."/>
            <person name="Jeske O."/>
            <person name="Meyerdierks A."/>
            <person name="Storesund J.E."/>
            <person name="Kallscheuer N."/>
            <person name="Luecker S."/>
            <person name="Lage O.M."/>
            <person name="Pohl T."/>
            <person name="Merkel B.J."/>
            <person name="Hornburger P."/>
            <person name="Mueller R.-W."/>
            <person name="Bruemmer F."/>
            <person name="Labrenz M."/>
            <person name="Spormann A.M."/>
            <person name="Op den Camp H."/>
            <person name="Overmann J."/>
            <person name="Amann R."/>
            <person name="Jetten M.S.M."/>
            <person name="Mascher T."/>
            <person name="Medema M.H."/>
            <person name="Devos D.P."/>
            <person name="Kaster A.-K."/>
            <person name="Ovreas L."/>
            <person name="Rohde M."/>
            <person name="Galperin M.Y."/>
            <person name="Jogler C."/>
        </authorList>
    </citation>
    <scope>NUCLEOTIDE SEQUENCE [LARGE SCALE GENOMIC DNA]</scope>
    <source>
        <strain evidence="3 4">Q31a</strain>
    </source>
</reference>
<dbReference type="InterPro" id="IPR054545">
    <property type="entry name" value="ApeI-like"/>
</dbReference>
<dbReference type="Proteomes" id="UP000318017">
    <property type="component" value="Chromosome"/>
</dbReference>
<proteinExistence type="predicted"/>
<dbReference type="Gene3D" id="3.10.129.10">
    <property type="entry name" value="Hotdog Thioesterase"/>
    <property type="match status" value="1"/>
</dbReference>
<name>A0A518G6D5_9BACT</name>
<evidence type="ECO:0000256" key="1">
    <source>
        <dbReference type="ARBA" id="ARBA00023239"/>
    </source>
</evidence>
<keyword evidence="4" id="KW-1185">Reference proteome</keyword>
<dbReference type="InterPro" id="IPR013114">
    <property type="entry name" value="FabA_FabZ"/>
</dbReference>
<keyword evidence="1 3" id="KW-0456">Lyase</keyword>
<evidence type="ECO:0000313" key="3">
    <source>
        <dbReference type="EMBL" id="QDV24151.1"/>
    </source>
</evidence>
<dbReference type="PANTHER" id="PTHR30272">
    <property type="entry name" value="3-HYDROXYACYL-[ACYL-CARRIER-PROTEIN] DEHYDRATASE"/>
    <property type="match status" value="1"/>
</dbReference>
<dbReference type="SUPFAM" id="SSF54637">
    <property type="entry name" value="Thioesterase/thiol ester dehydrase-isomerase"/>
    <property type="match status" value="1"/>
</dbReference>
<evidence type="ECO:0000259" key="2">
    <source>
        <dbReference type="Pfam" id="PF22818"/>
    </source>
</evidence>
<protein>
    <submittedName>
        <fullName evidence="3">3-hydroxyacyl-[acyl-carrier-protein] dehydratase FabZ</fullName>
        <ecNumber evidence="3">4.2.1.59</ecNumber>
    </submittedName>
</protein>
<dbReference type="PANTHER" id="PTHR30272:SF1">
    <property type="entry name" value="3-HYDROXYACYL-[ACYL-CARRIER-PROTEIN] DEHYDRATASE"/>
    <property type="match status" value="1"/>
</dbReference>
<dbReference type="EMBL" id="CP036298">
    <property type="protein sequence ID" value="QDV24151.1"/>
    <property type="molecule type" value="Genomic_DNA"/>
</dbReference>
<sequence>MNQPEKLATIEAAIPHRRPMLLVDEIVAQTPETIHCRKTFSSEEFFVQGHFPNYPLVPGVILCECALQSGAILLAKFAADSDSVPVATRMDSVKFKQMVRPGDTIDIQATLTEVVSTAYFLTGKITVNGKLAARLDFACTLATPKSH</sequence>
<feature type="domain" description="ApeI dehydratase-like" evidence="2">
    <location>
        <begin position="30"/>
        <end position="120"/>
    </location>
</feature>